<dbReference type="SUPFAM" id="SSF55331">
    <property type="entry name" value="Tautomerase/MIF"/>
    <property type="match status" value="1"/>
</dbReference>
<evidence type="ECO:0000313" key="2">
    <source>
        <dbReference type="Proteomes" id="UP000215137"/>
    </source>
</evidence>
<dbReference type="EMBL" id="CP022983">
    <property type="protein sequence ID" value="ASV68127.1"/>
    <property type="molecule type" value="Genomic_DNA"/>
</dbReference>
<name>A0A248TIU2_9BACI</name>
<reference evidence="1 2" key="1">
    <citation type="submission" date="2017-08" db="EMBL/GenBank/DDBJ databases">
        <title>Complete Genome Sequence of Bacillus kochii Oregon-R-modENCODE STRAIN BDGP4, isolated from Drosophila melanogaster gut.</title>
        <authorList>
            <person name="Wan K.H."/>
            <person name="Yu C."/>
            <person name="Park S."/>
            <person name="Hammonds A.S."/>
            <person name="Booth B.W."/>
            <person name="Celniker S.E."/>
        </authorList>
    </citation>
    <scope>NUCLEOTIDE SEQUENCE [LARGE SCALE GENOMIC DNA]</scope>
    <source>
        <strain evidence="1 2">BDGP4</strain>
    </source>
</reference>
<dbReference type="PANTHER" id="PTHR37950">
    <property type="entry name" value="4-HYDROXYPHENYLACETATE CATABOLISM PROTEIN"/>
    <property type="match status" value="1"/>
</dbReference>
<dbReference type="Proteomes" id="UP000215137">
    <property type="component" value="Chromosome"/>
</dbReference>
<dbReference type="PANTHER" id="PTHR37950:SF1">
    <property type="entry name" value="4-HYDROXYPHENYLACETATE CATABOLISM PROTEIN"/>
    <property type="match status" value="1"/>
</dbReference>
<dbReference type="InterPro" id="IPR004220">
    <property type="entry name" value="5-COMe_2-OHmuconate_Isoase"/>
</dbReference>
<dbReference type="Pfam" id="PF02962">
    <property type="entry name" value="CHMI"/>
    <property type="match status" value="1"/>
</dbReference>
<keyword evidence="1" id="KW-0413">Isomerase</keyword>
<proteinExistence type="predicted"/>
<accession>A0A248TIU2</accession>
<gene>
    <name evidence="1" type="ORF">CKF48_12835</name>
</gene>
<dbReference type="KEGG" id="bko:CKF48_12835"/>
<dbReference type="GO" id="GO:0008704">
    <property type="term" value="F:5-carboxymethyl-2-hydroxymuconate delta-isomerase activity"/>
    <property type="evidence" value="ECO:0007669"/>
    <property type="project" value="InterPro"/>
</dbReference>
<dbReference type="CDD" id="cd00580">
    <property type="entry name" value="CHMI"/>
    <property type="match status" value="1"/>
</dbReference>
<keyword evidence="2" id="KW-1185">Reference proteome</keyword>
<dbReference type="InterPro" id="IPR014347">
    <property type="entry name" value="Tautomerase/MIF_sf"/>
</dbReference>
<protein>
    <submittedName>
        <fullName evidence="1">5-carboxymethyl-2-hydroxymuconate isomerase</fullName>
    </submittedName>
</protein>
<dbReference type="AlphaFoldDB" id="A0A248TIU2"/>
<evidence type="ECO:0000313" key="1">
    <source>
        <dbReference type="EMBL" id="ASV68127.1"/>
    </source>
</evidence>
<dbReference type="Gene3D" id="3.30.429.10">
    <property type="entry name" value="Macrophage Migration Inhibitory Factor"/>
    <property type="match status" value="1"/>
</dbReference>
<dbReference type="RefSeq" id="WP_095371696.1">
    <property type="nucleotide sequence ID" value="NZ_CP022983.1"/>
</dbReference>
<organism evidence="1 2">
    <name type="scientific">Cytobacillus kochii</name>
    <dbReference type="NCBI Taxonomy" id="859143"/>
    <lineage>
        <taxon>Bacteria</taxon>
        <taxon>Bacillati</taxon>
        <taxon>Bacillota</taxon>
        <taxon>Bacilli</taxon>
        <taxon>Bacillales</taxon>
        <taxon>Bacillaceae</taxon>
        <taxon>Cytobacillus</taxon>
    </lineage>
</organism>
<dbReference type="OrthoDB" id="9814215at2"/>
<sequence>MPHFIIEYTSNIKNAAHIPALLEKANKILISKSPTFPIGGIRSRAIELEDYYIADGQADDAFVHATLKIGSGRSEQVKASVCDELFTMMKDHFKELYNQRYFALSMELYEFSEAGTYKWNNIHGRFKQQPR</sequence>